<dbReference type="EMBL" id="JAQJAN010000006">
    <property type="protein sequence ID" value="KAJ5727720.1"/>
    <property type="molecule type" value="Genomic_DNA"/>
</dbReference>
<feature type="compositionally biased region" description="Polar residues" evidence="6">
    <location>
        <begin position="113"/>
        <end position="125"/>
    </location>
</feature>
<keyword evidence="3" id="KW-0238">DNA-binding</keyword>
<evidence type="ECO:0000259" key="7">
    <source>
        <dbReference type="PROSITE" id="PS50048"/>
    </source>
</evidence>
<protein>
    <recommendedName>
        <fullName evidence="7">Zn(2)-C6 fungal-type domain-containing protein</fullName>
    </recommendedName>
</protein>
<evidence type="ECO:0000256" key="3">
    <source>
        <dbReference type="ARBA" id="ARBA00023125"/>
    </source>
</evidence>
<dbReference type="PANTHER" id="PTHR37534:SF10">
    <property type="entry name" value="ZN(II)2CYS6 TRANSCRIPTION FACTOR (EUROFUNG)"/>
    <property type="match status" value="1"/>
</dbReference>
<evidence type="ECO:0000256" key="6">
    <source>
        <dbReference type="SAM" id="MobiDB-lite"/>
    </source>
</evidence>
<comment type="caution">
    <text evidence="8">The sequence shown here is derived from an EMBL/GenBank/DDBJ whole genome shotgun (WGS) entry which is preliminary data.</text>
</comment>
<dbReference type="GO" id="GO:0000981">
    <property type="term" value="F:DNA-binding transcription factor activity, RNA polymerase II-specific"/>
    <property type="evidence" value="ECO:0007669"/>
    <property type="project" value="InterPro"/>
</dbReference>
<evidence type="ECO:0000256" key="2">
    <source>
        <dbReference type="ARBA" id="ARBA00023015"/>
    </source>
</evidence>
<dbReference type="GO" id="GO:0045944">
    <property type="term" value="P:positive regulation of transcription by RNA polymerase II"/>
    <property type="evidence" value="ECO:0007669"/>
    <property type="project" value="TreeGrafter"/>
</dbReference>
<dbReference type="Pfam" id="PF11951">
    <property type="entry name" value="Fungal_trans_2"/>
    <property type="match status" value="1"/>
</dbReference>
<dbReference type="PROSITE" id="PS00463">
    <property type="entry name" value="ZN2_CY6_FUNGAL_1"/>
    <property type="match status" value="1"/>
</dbReference>
<keyword evidence="4" id="KW-0804">Transcription</keyword>
<dbReference type="PANTHER" id="PTHR37534">
    <property type="entry name" value="TRANSCRIPTIONAL ACTIVATOR PROTEIN UGA3"/>
    <property type="match status" value="1"/>
</dbReference>
<gene>
    <name evidence="8" type="ORF">N7493_005540</name>
</gene>
<sequence length="699" mass="79079">MDQYHQSQALAGFMDSMQQDSSMSAYSMFGATYPENLAFWHDPSAASPAMTIPAPSYKQPTLLHPLPDQKKHKRTRSGCFTCRSRRIKCDESRPVCERCRKGSRDCVYPTPAAGSSKTGARTSAKTRAGRPHSQGSDSSGKVEPEEISPLEPILDEDETDSAAGQASRPSPSSSTGQSRPDLHRSQSGQSLRKPSLKTVSEAGSFTMEPGSSPSTESSRFESVSVRSASVTQTTTDMLNTAHLSENLRFYLNFHQEFMTPGHFFLRRGGLVFVQHSLIELALQYEPLLYALVGFAAYHHTVQSSGGKLYTFLKYYNKALVLLRKSLSSGEEHTEATLCTVLVLTTFEEYTGDWLNLIDHHQAAHALMRELLTPESSNLNELHSNIFLWYARFDVVAGILAGTEAILGRDWYLAREQFDAEQASLYPDDARKKLEYVASINRRFGLDMASLYAKLSQGMIAFEDFAVQNKLLGQTIERAKNIMRSFDDCEYTVRSYPDQQPLTEDDIVDPYVPGRIHEGPLWDANFIWIDLLSTELMYKYQTMLALRQPLLPELTSLAWEQVQLMETINRWPKKPNGACIGFKNSIGITSMFLPRELKNEMWSRRSIAHMEQTGYIVPPKFRELLSAVWQDPELMNWWLPNNEGLSDLIREIRTMTDDRQKQPRDDFRSSVRDMKSMFWNLNVNDEGDELSPGSSQSGFS</sequence>
<feature type="region of interest" description="Disordered" evidence="6">
    <location>
        <begin position="158"/>
        <end position="226"/>
    </location>
</feature>
<dbReference type="CDD" id="cd00067">
    <property type="entry name" value="GAL4"/>
    <property type="match status" value="1"/>
</dbReference>
<evidence type="ECO:0000256" key="1">
    <source>
        <dbReference type="ARBA" id="ARBA00004123"/>
    </source>
</evidence>
<dbReference type="GO" id="GO:0008270">
    <property type="term" value="F:zinc ion binding"/>
    <property type="evidence" value="ECO:0007669"/>
    <property type="project" value="InterPro"/>
</dbReference>
<comment type="subcellular location">
    <subcellularLocation>
        <location evidence="1">Nucleus</location>
    </subcellularLocation>
</comment>
<feature type="compositionally biased region" description="Low complexity" evidence="6">
    <location>
        <begin position="161"/>
        <end position="179"/>
    </location>
</feature>
<accession>A0AAD6HMV4</accession>
<dbReference type="InterPro" id="IPR001138">
    <property type="entry name" value="Zn2Cys6_DnaBD"/>
</dbReference>
<dbReference type="SUPFAM" id="SSF57701">
    <property type="entry name" value="Zn2/Cys6 DNA-binding domain"/>
    <property type="match status" value="1"/>
</dbReference>
<keyword evidence="5" id="KW-0539">Nucleus</keyword>
<dbReference type="SMART" id="SM00066">
    <property type="entry name" value="GAL4"/>
    <property type="match status" value="1"/>
</dbReference>
<reference evidence="8" key="2">
    <citation type="submission" date="2023-01" db="EMBL/GenBank/DDBJ databases">
        <authorList>
            <person name="Petersen C."/>
        </authorList>
    </citation>
    <scope>NUCLEOTIDE SEQUENCE</scope>
    <source>
        <strain evidence="8">IBT 17514</strain>
    </source>
</reference>
<feature type="compositionally biased region" description="Polar residues" evidence="6">
    <location>
        <begin position="185"/>
        <end position="203"/>
    </location>
</feature>
<dbReference type="GO" id="GO:0000976">
    <property type="term" value="F:transcription cis-regulatory region binding"/>
    <property type="evidence" value="ECO:0007669"/>
    <property type="project" value="TreeGrafter"/>
</dbReference>
<dbReference type="Proteomes" id="UP001215712">
    <property type="component" value="Unassembled WGS sequence"/>
</dbReference>
<evidence type="ECO:0000313" key="9">
    <source>
        <dbReference type="Proteomes" id="UP001215712"/>
    </source>
</evidence>
<keyword evidence="2" id="KW-0805">Transcription regulation</keyword>
<feature type="region of interest" description="Disordered" evidence="6">
    <location>
        <begin position="107"/>
        <end position="146"/>
    </location>
</feature>
<name>A0AAD6HMV4_9EURO</name>
<evidence type="ECO:0000256" key="4">
    <source>
        <dbReference type="ARBA" id="ARBA00023163"/>
    </source>
</evidence>
<reference evidence="8" key="1">
    <citation type="journal article" date="2023" name="IMA Fungus">
        <title>Comparative genomic study of the Penicillium genus elucidates a diverse pangenome and 15 lateral gene transfer events.</title>
        <authorList>
            <person name="Petersen C."/>
            <person name="Sorensen T."/>
            <person name="Nielsen M.R."/>
            <person name="Sondergaard T.E."/>
            <person name="Sorensen J.L."/>
            <person name="Fitzpatrick D.A."/>
            <person name="Frisvad J.C."/>
            <person name="Nielsen K.L."/>
        </authorList>
    </citation>
    <scope>NUCLEOTIDE SEQUENCE</scope>
    <source>
        <strain evidence="8">IBT 17514</strain>
    </source>
</reference>
<dbReference type="InterPro" id="IPR021858">
    <property type="entry name" value="Fun_TF"/>
</dbReference>
<dbReference type="GO" id="GO:0005634">
    <property type="term" value="C:nucleus"/>
    <property type="evidence" value="ECO:0007669"/>
    <property type="project" value="UniProtKB-SubCell"/>
</dbReference>
<dbReference type="PROSITE" id="PS50048">
    <property type="entry name" value="ZN2_CY6_FUNGAL_2"/>
    <property type="match status" value="1"/>
</dbReference>
<dbReference type="InterPro" id="IPR036864">
    <property type="entry name" value="Zn2-C6_fun-type_DNA-bd_sf"/>
</dbReference>
<evidence type="ECO:0000313" key="8">
    <source>
        <dbReference type="EMBL" id="KAJ5727720.1"/>
    </source>
</evidence>
<organism evidence="8 9">
    <name type="scientific">Penicillium malachiteum</name>
    <dbReference type="NCBI Taxonomy" id="1324776"/>
    <lineage>
        <taxon>Eukaryota</taxon>
        <taxon>Fungi</taxon>
        <taxon>Dikarya</taxon>
        <taxon>Ascomycota</taxon>
        <taxon>Pezizomycotina</taxon>
        <taxon>Eurotiomycetes</taxon>
        <taxon>Eurotiomycetidae</taxon>
        <taxon>Eurotiales</taxon>
        <taxon>Aspergillaceae</taxon>
        <taxon>Penicillium</taxon>
    </lineage>
</organism>
<dbReference type="AlphaFoldDB" id="A0AAD6HMV4"/>
<feature type="domain" description="Zn(2)-C6 fungal-type" evidence="7">
    <location>
        <begin position="78"/>
        <end position="108"/>
    </location>
</feature>
<evidence type="ECO:0000256" key="5">
    <source>
        <dbReference type="ARBA" id="ARBA00023242"/>
    </source>
</evidence>
<proteinExistence type="predicted"/>
<feature type="compositionally biased region" description="Low complexity" evidence="6">
    <location>
        <begin position="211"/>
        <end position="226"/>
    </location>
</feature>
<keyword evidence="9" id="KW-1185">Reference proteome</keyword>
<dbReference type="Gene3D" id="4.10.240.10">
    <property type="entry name" value="Zn(2)-C6 fungal-type DNA-binding domain"/>
    <property type="match status" value="1"/>
</dbReference>
<dbReference type="Pfam" id="PF00172">
    <property type="entry name" value="Zn_clus"/>
    <property type="match status" value="1"/>
</dbReference>